<dbReference type="AlphaFoldDB" id="A0AAV8ZWZ9"/>
<name>A0AAV8ZWZ9_ACOGR</name>
<comment type="caution">
    <text evidence="2">The sequence shown here is derived from an EMBL/GenBank/DDBJ whole genome shotgun (WGS) entry which is preliminary data.</text>
</comment>
<feature type="region of interest" description="Disordered" evidence="1">
    <location>
        <begin position="52"/>
        <end position="82"/>
    </location>
</feature>
<reference evidence="2" key="1">
    <citation type="journal article" date="2023" name="Nat. Commun.">
        <title>Diploid and tetraploid genomes of Acorus and the evolution of monocots.</title>
        <authorList>
            <person name="Ma L."/>
            <person name="Liu K.W."/>
            <person name="Li Z."/>
            <person name="Hsiao Y.Y."/>
            <person name="Qi Y."/>
            <person name="Fu T."/>
            <person name="Tang G.D."/>
            <person name="Zhang D."/>
            <person name="Sun W.H."/>
            <person name="Liu D.K."/>
            <person name="Li Y."/>
            <person name="Chen G.Z."/>
            <person name="Liu X.D."/>
            <person name="Liao X.Y."/>
            <person name="Jiang Y.T."/>
            <person name="Yu X."/>
            <person name="Hao Y."/>
            <person name="Huang J."/>
            <person name="Zhao X.W."/>
            <person name="Ke S."/>
            <person name="Chen Y.Y."/>
            <person name="Wu W.L."/>
            <person name="Hsu J.L."/>
            <person name="Lin Y.F."/>
            <person name="Huang M.D."/>
            <person name="Li C.Y."/>
            <person name="Huang L."/>
            <person name="Wang Z.W."/>
            <person name="Zhao X."/>
            <person name="Zhong W.Y."/>
            <person name="Peng D.H."/>
            <person name="Ahmad S."/>
            <person name="Lan S."/>
            <person name="Zhang J.S."/>
            <person name="Tsai W.C."/>
            <person name="Van de Peer Y."/>
            <person name="Liu Z.J."/>
        </authorList>
    </citation>
    <scope>NUCLEOTIDE SEQUENCE</scope>
    <source>
        <strain evidence="2">SCP</strain>
    </source>
</reference>
<dbReference type="EMBL" id="JAUJYN010000040">
    <property type="protein sequence ID" value="KAK1257542.1"/>
    <property type="molecule type" value="Genomic_DNA"/>
</dbReference>
<accession>A0AAV8ZWZ9</accession>
<reference evidence="2" key="2">
    <citation type="submission" date="2023-06" db="EMBL/GenBank/DDBJ databases">
        <authorList>
            <person name="Ma L."/>
            <person name="Liu K.-W."/>
            <person name="Li Z."/>
            <person name="Hsiao Y.-Y."/>
            <person name="Qi Y."/>
            <person name="Fu T."/>
            <person name="Tang G."/>
            <person name="Zhang D."/>
            <person name="Sun W.-H."/>
            <person name="Liu D.-K."/>
            <person name="Li Y."/>
            <person name="Chen G.-Z."/>
            <person name="Liu X.-D."/>
            <person name="Liao X.-Y."/>
            <person name="Jiang Y.-T."/>
            <person name="Yu X."/>
            <person name="Hao Y."/>
            <person name="Huang J."/>
            <person name="Zhao X.-W."/>
            <person name="Ke S."/>
            <person name="Chen Y.-Y."/>
            <person name="Wu W.-L."/>
            <person name="Hsu J.-L."/>
            <person name="Lin Y.-F."/>
            <person name="Huang M.-D."/>
            <person name="Li C.-Y."/>
            <person name="Huang L."/>
            <person name="Wang Z.-W."/>
            <person name="Zhao X."/>
            <person name="Zhong W.-Y."/>
            <person name="Peng D.-H."/>
            <person name="Ahmad S."/>
            <person name="Lan S."/>
            <person name="Zhang J.-S."/>
            <person name="Tsai W.-C."/>
            <person name="Van De Peer Y."/>
            <person name="Liu Z.-J."/>
        </authorList>
    </citation>
    <scope>NUCLEOTIDE SEQUENCE</scope>
    <source>
        <strain evidence="2">SCP</strain>
        <tissue evidence="2">Leaves</tissue>
    </source>
</reference>
<evidence type="ECO:0000256" key="1">
    <source>
        <dbReference type="SAM" id="MobiDB-lite"/>
    </source>
</evidence>
<evidence type="ECO:0000313" key="3">
    <source>
        <dbReference type="Proteomes" id="UP001179952"/>
    </source>
</evidence>
<keyword evidence="3" id="KW-1185">Reference proteome</keyword>
<protein>
    <submittedName>
        <fullName evidence="2">Uncharacterized protein</fullName>
    </submittedName>
</protein>
<proteinExistence type="predicted"/>
<organism evidence="2 3">
    <name type="scientific">Acorus gramineus</name>
    <name type="common">Dwarf sweet flag</name>
    <dbReference type="NCBI Taxonomy" id="55184"/>
    <lineage>
        <taxon>Eukaryota</taxon>
        <taxon>Viridiplantae</taxon>
        <taxon>Streptophyta</taxon>
        <taxon>Embryophyta</taxon>
        <taxon>Tracheophyta</taxon>
        <taxon>Spermatophyta</taxon>
        <taxon>Magnoliopsida</taxon>
        <taxon>Liliopsida</taxon>
        <taxon>Acoraceae</taxon>
        <taxon>Acorus</taxon>
    </lineage>
</organism>
<sequence length="82" mass="9666">MIVEISMELSKIKRKERDGMRSAFLSTLKYRRRDASKRWQQLFAVDIDTQSMPQKGVSRKPKRRRRLSFLNEKTTGGHALTL</sequence>
<dbReference type="Proteomes" id="UP001179952">
    <property type="component" value="Unassembled WGS sequence"/>
</dbReference>
<feature type="compositionally biased region" description="Basic residues" evidence="1">
    <location>
        <begin position="57"/>
        <end position="67"/>
    </location>
</feature>
<gene>
    <name evidence="2" type="ORF">QJS04_geneDACA019794</name>
</gene>
<evidence type="ECO:0000313" key="2">
    <source>
        <dbReference type="EMBL" id="KAK1257542.1"/>
    </source>
</evidence>